<name>A0A229SIC3_9PSEU</name>
<keyword evidence="1" id="KW-0472">Membrane</keyword>
<sequence length="68" mass="7581">MKRFAETLGVLAIIWGTWFATTLPFGVSDLHFSLVFATVLTAVTVISAGMGKLVKRAAEGWKRSRRRR</sequence>
<protein>
    <submittedName>
        <fullName evidence="2">Uncharacterized protein</fullName>
    </submittedName>
</protein>
<gene>
    <name evidence="2" type="ORF">CFP71_02350</name>
</gene>
<evidence type="ECO:0000313" key="2">
    <source>
        <dbReference type="EMBL" id="OXM58534.1"/>
    </source>
</evidence>
<keyword evidence="1" id="KW-0812">Transmembrane</keyword>
<comment type="caution">
    <text evidence="2">The sequence shown here is derived from an EMBL/GenBank/DDBJ whole genome shotgun (WGS) entry which is preliminary data.</text>
</comment>
<dbReference type="EMBL" id="NMQT01000010">
    <property type="protein sequence ID" value="OXM58534.1"/>
    <property type="molecule type" value="Genomic_DNA"/>
</dbReference>
<feature type="transmembrane region" description="Helical" evidence="1">
    <location>
        <begin position="33"/>
        <end position="54"/>
    </location>
</feature>
<evidence type="ECO:0000256" key="1">
    <source>
        <dbReference type="SAM" id="Phobius"/>
    </source>
</evidence>
<feature type="transmembrane region" description="Helical" evidence="1">
    <location>
        <begin position="7"/>
        <end position="27"/>
    </location>
</feature>
<proteinExistence type="predicted"/>
<dbReference type="AlphaFoldDB" id="A0A229SIC3"/>
<organism evidence="2 3">
    <name type="scientific">Amycolatopsis thailandensis</name>
    <dbReference type="NCBI Taxonomy" id="589330"/>
    <lineage>
        <taxon>Bacteria</taxon>
        <taxon>Bacillati</taxon>
        <taxon>Actinomycetota</taxon>
        <taxon>Actinomycetes</taxon>
        <taxon>Pseudonocardiales</taxon>
        <taxon>Pseudonocardiaceae</taxon>
        <taxon>Amycolatopsis</taxon>
    </lineage>
</organism>
<keyword evidence="1" id="KW-1133">Transmembrane helix</keyword>
<keyword evidence="3" id="KW-1185">Reference proteome</keyword>
<reference evidence="2 3" key="1">
    <citation type="submission" date="2017-07" db="EMBL/GenBank/DDBJ databases">
        <title>Amycolatopsis thailandensis Genome sequencing and assembly.</title>
        <authorList>
            <person name="Kaur N."/>
            <person name="Mayilraj S."/>
        </authorList>
    </citation>
    <scope>NUCLEOTIDE SEQUENCE [LARGE SCALE GENOMIC DNA]</scope>
    <source>
        <strain evidence="2 3">JCM 16380</strain>
    </source>
</reference>
<dbReference type="Proteomes" id="UP000215223">
    <property type="component" value="Unassembled WGS sequence"/>
</dbReference>
<evidence type="ECO:0000313" key="3">
    <source>
        <dbReference type="Proteomes" id="UP000215223"/>
    </source>
</evidence>
<accession>A0A229SIC3</accession>